<keyword evidence="3" id="KW-0813">Transport</keyword>
<reference evidence="8" key="1">
    <citation type="submission" date="2015-09" db="EMBL/GenBank/DDBJ databases">
        <authorList>
            <consortium name="Pathogen Informatics"/>
        </authorList>
    </citation>
    <scope>NUCLEOTIDE SEQUENCE [LARGE SCALE GENOMIC DNA]</scope>
    <source>
        <strain evidence="8">Lake Konstanz</strain>
    </source>
</reference>
<evidence type="ECO:0000259" key="6">
    <source>
        <dbReference type="Pfam" id="PF08801"/>
    </source>
</evidence>
<gene>
    <name evidence="7" type="ORF">BSAL_38080</name>
</gene>
<feature type="domain" description="Nucleoporin Nup133/Nup155-like N-terminal" evidence="6">
    <location>
        <begin position="67"/>
        <end position="481"/>
    </location>
</feature>
<sequence>MDFEGGFIDPTSTAASVRALSKAVADNVSSEVKKCNIVDVRSGTSSGSIAGSMAALSSGDDTVALPEVLPIKTLLWPEAVLAEWQAFKAYSCVGIFSSISRAYIVADNKLLLWNFATGKEFLSFNEIPELITCLSDPVKPKQGVFQPHITQVIVCATPRCVYIIGVSMVGDDPRTSEMRLFHLNYVVEAPCIVVKFAVHEGTGRIFCAGADGNTYEIEYSKDQTVYQARMKFVNHSVAFGRIPVLSTVGHALREIKQMMTHAQPSLRDICVDQQRNLLFTLAADGVLAMWKLAEHGGLERQATTKHQLNVIVKTLHSNIPPQLSPLVAIFPIRSDRGYSLASVAANGDVYRYACSDGGWGSSSYLDVRERSSYNLMQRHSGDISVCWSANGVLIFAAQSATEEADLLSFVHTPIYMLPPHQHIREVVSTFEKASSGATRIDAVGECWAPQHSVAANTTDVVSQMFCAPREFACAHRHGISIFMKLRPVDMLHCVFLNGDVTRRDQLLKRFQTVFSAVDYCCMLLQLASGSTTHPHTSVDHSVTRGINASGSHPSQRLGTALLQPVSHEVQRLARDVLLRSYMMPTWSDSPHSSTTHRYIAVNMSVLTQSIAASLARSLLPVWDVSIWKIEGAVLRSSETLLAELRRQMDLMKSELWPDCPLGGGFSVLWDSGKATLRILPHGPMNVTPQDVRSLQTSYVSGLATLIESASQTIRFLKLLGGISVLREEVRFGELVSSTDRSQALAKAIGRQIVSDGPKRREYSRVFSKMQLECPQMFADVDVAEFQVRIEIDRMGSTAPHQMKLWGPDRIREFEASVEPNASALWSNGSLQVICEELRALRREDSAVKLLLHASHQMHGQASQRFSLGQLYGTAGDVAHLNQKQKILQLVVVFLESAWEQNRPVAETLLGMKDKPGMIWAVEPTDEAAHCFLFDWFLSPRESSIIQKQLEDTVLMCRSPFLAGYLERCSASGSCAVSKHYAKYLRAVRKDYKNAVSVLSRMAQSPLFQVGPYDRLQQRLECWKEALDCAVEGRLSSEEQEIERRVKLTTAQVQLADALRQSVDRGSVQLQDKLTATLSTQLDENDMMLLAEDVREFGGGEVQLAVLAAFSNIHPSMYMSAVESCFNRSHGNASYVAETILKKYGKQPSFPIGLVLKYLERFSYDACNGREGSPLCVDLLCECGLELHVVFAHYAEIIERREVPWSGINPLQNVVPDSFLCYSVALLVKKMVASPQLRANASFTAPIVHSARNLVAQVAAKCRAGERIQRNALDHAERMLDQCQASLRHVV</sequence>
<dbReference type="GO" id="GO:0036228">
    <property type="term" value="P:protein localization to nuclear inner membrane"/>
    <property type="evidence" value="ECO:0007669"/>
    <property type="project" value="TreeGrafter"/>
</dbReference>
<dbReference type="InterPro" id="IPR036322">
    <property type="entry name" value="WD40_repeat_dom_sf"/>
</dbReference>
<comment type="similarity">
    <text evidence="2">Belongs to the non-repetitive/WGA-negative nucleoporin family.</text>
</comment>
<evidence type="ECO:0000313" key="8">
    <source>
        <dbReference type="Proteomes" id="UP000051952"/>
    </source>
</evidence>
<feature type="domain" description="Nucleoporin Nup133/Nup155-like C-terminal" evidence="5">
    <location>
        <begin position="700"/>
        <end position="1237"/>
    </location>
</feature>
<comment type="subcellular location">
    <subcellularLocation>
        <location evidence="1">Nucleus</location>
    </subcellularLocation>
</comment>
<evidence type="ECO:0000256" key="2">
    <source>
        <dbReference type="ARBA" id="ARBA00007373"/>
    </source>
</evidence>
<evidence type="ECO:0000259" key="5">
    <source>
        <dbReference type="Pfam" id="PF03177"/>
    </source>
</evidence>
<keyword evidence="8" id="KW-1185">Reference proteome</keyword>
<dbReference type="SUPFAM" id="SSF50978">
    <property type="entry name" value="WD40 repeat-like"/>
    <property type="match status" value="1"/>
</dbReference>
<dbReference type="GO" id="GO:0006405">
    <property type="term" value="P:RNA export from nucleus"/>
    <property type="evidence" value="ECO:0007669"/>
    <property type="project" value="TreeGrafter"/>
</dbReference>
<dbReference type="InterPro" id="IPR004870">
    <property type="entry name" value="Nucleoporin_Nup155"/>
</dbReference>
<dbReference type="EMBL" id="CYKH01002055">
    <property type="protein sequence ID" value="CUI15347.1"/>
    <property type="molecule type" value="Genomic_DNA"/>
</dbReference>
<evidence type="ECO:0000256" key="4">
    <source>
        <dbReference type="ARBA" id="ARBA00023242"/>
    </source>
</evidence>
<dbReference type="InterPro" id="IPR014908">
    <property type="entry name" value="Nucleoporin_Nup133/Nup155_N"/>
</dbReference>
<dbReference type="OrthoDB" id="338970at2759"/>
<dbReference type="GO" id="GO:0006606">
    <property type="term" value="P:protein import into nucleus"/>
    <property type="evidence" value="ECO:0007669"/>
    <property type="project" value="TreeGrafter"/>
</dbReference>
<dbReference type="VEuPathDB" id="TriTrypDB:BSAL_38080"/>
<dbReference type="GO" id="GO:0000972">
    <property type="term" value="P:transcription-dependent tethering of RNA polymerase II gene DNA at nuclear periphery"/>
    <property type="evidence" value="ECO:0007669"/>
    <property type="project" value="TreeGrafter"/>
</dbReference>
<dbReference type="Gene3D" id="1.20.58.1780">
    <property type="match status" value="1"/>
</dbReference>
<dbReference type="GO" id="GO:0044611">
    <property type="term" value="C:nuclear pore inner ring"/>
    <property type="evidence" value="ECO:0007669"/>
    <property type="project" value="TreeGrafter"/>
</dbReference>
<evidence type="ECO:0000256" key="1">
    <source>
        <dbReference type="ARBA" id="ARBA00004123"/>
    </source>
</evidence>
<keyword evidence="4" id="KW-0539">Nucleus</keyword>
<dbReference type="Pfam" id="PF03177">
    <property type="entry name" value="Nucleoporin_C"/>
    <property type="match status" value="1"/>
</dbReference>
<evidence type="ECO:0000313" key="7">
    <source>
        <dbReference type="EMBL" id="CUI15347.1"/>
    </source>
</evidence>
<dbReference type="Pfam" id="PF08801">
    <property type="entry name" value="Nucleoporin_N"/>
    <property type="match status" value="1"/>
</dbReference>
<dbReference type="InterPro" id="IPR007187">
    <property type="entry name" value="Nucleoporin_Nup133/Nup155_C"/>
</dbReference>
<organism evidence="7 8">
    <name type="scientific">Bodo saltans</name>
    <name type="common">Flagellated protozoan</name>
    <dbReference type="NCBI Taxonomy" id="75058"/>
    <lineage>
        <taxon>Eukaryota</taxon>
        <taxon>Discoba</taxon>
        <taxon>Euglenozoa</taxon>
        <taxon>Kinetoplastea</taxon>
        <taxon>Metakinetoplastina</taxon>
        <taxon>Eubodonida</taxon>
        <taxon>Bodonidae</taxon>
        <taxon>Bodo</taxon>
    </lineage>
</organism>
<dbReference type="GO" id="GO:0017056">
    <property type="term" value="F:structural constituent of nuclear pore"/>
    <property type="evidence" value="ECO:0007669"/>
    <property type="project" value="InterPro"/>
</dbReference>
<accession>A0A0S4KJK5</accession>
<evidence type="ECO:0000256" key="3">
    <source>
        <dbReference type="ARBA" id="ARBA00022448"/>
    </source>
</evidence>
<name>A0A0S4KJK5_BODSA</name>
<dbReference type="Proteomes" id="UP000051952">
    <property type="component" value="Unassembled WGS sequence"/>
</dbReference>
<dbReference type="PANTHER" id="PTHR10350:SF6">
    <property type="entry name" value="NUCLEAR PORE COMPLEX PROTEIN NUP155"/>
    <property type="match status" value="1"/>
</dbReference>
<dbReference type="OMA" id="TIWQVEP"/>
<dbReference type="PANTHER" id="PTHR10350">
    <property type="entry name" value="NUCLEAR PORE COMPLEX PROTEIN NUP155"/>
    <property type="match status" value="1"/>
</dbReference>
<protein>
    <submittedName>
        <fullName evidence="7">Nucleoporin, putative</fullName>
    </submittedName>
</protein>
<proteinExistence type="inferred from homology"/>